<dbReference type="EMBL" id="CP021377">
    <property type="protein sequence ID" value="ART83295.1"/>
    <property type="molecule type" value="Genomic_DNA"/>
</dbReference>
<dbReference type="Pfam" id="PF01925">
    <property type="entry name" value="TauE"/>
    <property type="match status" value="1"/>
</dbReference>
<feature type="transmembrane region" description="Helical" evidence="6">
    <location>
        <begin position="220"/>
        <end position="238"/>
    </location>
</feature>
<feature type="transmembrane region" description="Helical" evidence="6">
    <location>
        <begin position="129"/>
        <end position="150"/>
    </location>
</feature>
<dbReference type="OrthoDB" id="5600298at2"/>
<keyword evidence="4 6" id="KW-1133">Transmembrane helix</keyword>
<keyword evidence="3 6" id="KW-0812">Transmembrane</keyword>
<evidence type="ECO:0000256" key="4">
    <source>
        <dbReference type="ARBA" id="ARBA00022989"/>
    </source>
</evidence>
<comment type="subcellular location">
    <subcellularLocation>
        <location evidence="6">Cell membrane</location>
        <topology evidence="6">Multi-pass membrane protein</topology>
    </subcellularLocation>
    <subcellularLocation>
        <location evidence="1">Membrane</location>
        <topology evidence="1">Multi-pass membrane protein</topology>
    </subcellularLocation>
</comment>
<evidence type="ECO:0000256" key="6">
    <source>
        <dbReference type="RuleBase" id="RU363041"/>
    </source>
</evidence>
<dbReference type="PANTHER" id="PTHR43701">
    <property type="entry name" value="MEMBRANE TRANSPORTER PROTEIN MJ0441-RELATED"/>
    <property type="match status" value="1"/>
</dbReference>
<evidence type="ECO:0000256" key="2">
    <source>
        <dbReference type="ARBA" id="ARBA00009142"/>
    </source>
</evidence>
<sequence length="242" mass="25744">MFELLGWSLLAGIVNALAGGGLFFTLPALLALGVPSTSAVATASVASWPGYVSAFWSIRRQLKRGPLAALTLIGLLGGGLGALALVQFDASSFNYLVPWLLLAVSLLYARQLLSKAGFEGPLVLRKAGWPLLFSGSFYGGFFGGGLGVLFMSLTGQLRMGTNLQQHAIKLYLSMLASGATIVVYSLSGLVYWEGGLILAVGYLIGGQLGAKILKWIRPKLLAWSIVAFGIGLSGYYFFRFYM</sequence>
<organism evidence="7 8">
    <name type="scientific">Oceanisphaera profunda</name>
    <dbReference type="NCBI Taxonomy" id="1416627"/>
    <lineage>
        <taxon>Bacteria</taxon>
        <taxon>Pseudomonadati</taxon>
        <taxon>Pseudomonadota</taxon>
        <taxon>Gammaproteobacteria</taxon>
        <taxon>Aeromonadales</taxon>
        <taxon>Aeromonadaceae</taxon>
        <taxon>Oceanisphaera</taxon>
    </lineage>
</organism>
<dbReference type="AlphaFoldDB" id="A0A1Y0D8C6"/>
<evidence type="ECO:0000313" key="7">
    <source>
        <dbReference type="EMBL" id="ART83295.1"/>
    </source>
</evidence>
<evidence type="ECO:0000256" key="1">
    <source>
        <dbReference type="ARBA" id="ARBA00004141"/>
    </source>
</evidence>
<reference evidence="7 8" key="1">
    <citation type="journal article" date="2014" name="Int. J. Syst. Evol. Microbiol.">
        <title>Oceanisphaera profunda sp. nov., a marine bacterium isolated from deep-sea sediment, and emended description of the genus Oceanisphaera.</title>
        <authorList>
            <person name="Xu Z."/>
            <person name="Zhang X.Y."/>
            <person name="Su H.N."/>
            <person name="Yu Z.C."/>
            <person name="Liu C."/>
            <person name="Li H."/>
            <person name="Chen X.L."/>
            <person name="Song X.Y."/>
            <person name="Xie B.B."/>
            <person name="Qin Q.L."/>
            <person name="Zhou B.C."/>
            <person name="Shi M."/>
            <person name="Huang Y."/>
            <person name="Zhang Y.Z."/>
        </authorList>
    </citation>
    <scope>NUCLEOTIDE SEQUENCE [LARGE SCALE GENOMIC DNA]</scope>
    <source>
        <strain evidence="7 8">SM1222</strain>
    </source>
</reference>
<name>A0A1Y0D8C6_9GAMM</name>
<protein>
    <recommendedName>
        <fullName evidence="6">Probable membrane transporter protein</fullName>
    </recommendedName>
</protein>
<keyword evidence="5 6" id="KW-0472">Membrane</keyword>
<dbReference type="KEGG" id="opf:CBP31_12255"/>
<keyword evidence="6" id="KW-1003">Cell membrane</keyword>
<proteinExistence type="inferred from homology"/>
<feature type="transmembrane region" description="Helical" evidence="6">
    <location>
        <begin position="28"/>
        <end position="55"/>
    </location>
</feature>
<evidence type="ECO:0000256" key="5">
    <source>
        <dbReference type="ARBA" id="ARBA00023136"/>
    </source>
</evidence>
<comment type="similarity">
    <text evidence="2 6">Belongs to the 4-toluene sulfonate uptake permease (TSUP) (TC 2.A.102) family.</text>
</comment>
<dbReference type="InterPro" id="IPR002781">
    <property type="entry name" value="TM_pro_TauE-like"/>
</dbReference>
<feature type="transmembrane region" description="Helical" evidence="6">
    <location>
        <begin position="170"/>
        <end position="192"/>
    </location>
</feature>
<accession>A0A1Y0D8C6</accession>
<dbReference type="RefSeq" id="WP_087037683.1">
    <property type="nucleotide sequence ID" value="NZ_CP021377.1"/>
</dbReference>
<dbReference type="Proteomes" id="UP000243937">
    <property type="component" value="Chromosome"/>
</dbReference>
<dbReference type="GO" id="GO:0005886">
    <property type="term" value="C:plasma membrane"/>
    <property type="evidence" value="ECO:0007669"/>
    <property type="project" value="UniProtKB-SubCell"/>
</dbReference>
<dbReference type="InterPro" id="IPR051598">
    <property type="entry name" value="TSUP/Inactive_protease-like"/>
</dbReference>
<evidence type="ECO:0000313" key="8">
    <source>
        <dbReference type="Proteomes" id="UP000243937"/>
    </source>
</evidence>
<gene>
    <name evidence="7" type="ORF">CBP31_12255</name>
</gene>
<feature type="transmembrane region" description="Helical" evidence="6">
    <location>
        <begin position="67"/>
        <end position="86"/>
    </location>
</feature>
<keyword evidence="8" id="KW-1185">Reference proteome</keyword>
<evidence type="ECO:0000256" key="3">
    <source>
        <dbReference type="ARBA" id="ARBA00022692"/>
    </source>
</evidence>
<dbReference type="PANTHER" id="PTHR43701:SF2">
    <property type="entry name" value="MEMBRANE TRANSPORTER PROTEIN YJNA-RELATED"/>
    <property type="match status" value="1"/>
</dbReference>